<feature type="compositionally biased region" description="Low complexity" evidence="1">
    <location>
        <begin position="60"/>
        <end position="88"/>
    </location>
</feature>
<feature type="region of interest" description="Disordered" evidence="1">
    <location>
        <begin position="144"/>
        <end position="163"/>
    </location>
</feature>
<feature type="compositionally biased region" description="Basic residues" evidence="1">
    <location>
        <begin position="1"/>
        <end position="11"/>
    </location>
</feature>
<accession>A0A218Z2E1</accession>
<dbReference type="Proteomes" id="UP000242519">
    <property type="component" value="Unassembled WGS sequence"/>
</dbReference>
<sequence length="163" mass="16839">MGWRRVVHRRVPRVEEDSSTWARPDRVAVAGGFACSVGPPSSATADASGPRPDPSSARGSAPADPAVSASPAPRAASPRAAVSVSEAAVSRDRPLLHAPPRARLASSLSGAGRPSRQNPPWLDLRILDTSSQPARSVLLGKVSVDTGISPHPSLRRGGLGALR</sequence>
<gene>
    <name evidence="2" type="ORF">B2J93_2855</name>
</gene>
<comment type="caution">
    <text evidence="2">The sequence shown here is derived from an EMBL/GenBank/DDBJ whole genome shotgun (WGS) entry which is preliminary data.</text>
</comment>
<proteinExistence type="predicted"/>
<name>A0A218Z2E1_9HELO</name>
<feature type="region of interest" description="Disordered" evidence="1">
    <location>
        <begin position="1"/>
        <end position="121"/>
    </location>
</feature>
<keyword evidence="3" id="KW-1185">Reference proteome</keyword>
<dbReference type="EMBL" id="MZNU01000279">
    <property type="protein sequence ID" value="OWP01445.1"/>
    <property type="molecule type" value="Genomic_DNA"/>
</dbReference>
<dbReference type="InParanoid" id="A0A218Z2E1"/>
<reference evidence="2 3" key="1">
    <citation type="submission" date="2017-04" db="EMBL/GenBank/DDBJ databases">
        <title>Draft genome sequence of Marssonina coronaria NL1: causal agent of apple blotch.</title>
        <authorList>
            <person name="Cheng Q."/>
        </authorList>
    </citation>
    <scope>NUCLEOTIDE SEQUENCE [LARGE SCALE GENOMIC DNA]</scope>
    <source>
        <strain evidence="2 3">NL1</strain>
    </source>
</reference>
<evidence type="ECO:0000313" key="2">
    <source>
        <dbReference type="EMBL" id="OWP01445.1"/>
    </source>
</evidence>
<evidence type="ECO:0000313" key="3">
    <source>
        <dbReference type="Proteomes" id="UP000242519"/>
    </source>
</evidence>
<dbReference type="AlphaFoldDB" id="A0A218Z2E1"/>
<evidence type="ECO:0000256" key="1">
    <source>
        <dbReference type="SAM" id="MobiDB-lite"/>
    </source>
</evidence>
<organism evidence="2 3">
    <name type="scientific">Diplocarpon coronariae</name>
    <dbReference type="NCBI Taxonomy" id="2795749"/>
    <lineage>
        <taxon>Eukaryota</taxon>
        <taxon>Fungi</taxon>
        <taxon>Dikarya</taxon>
        <taxon>Ascomycota</taxon>
        <taxon>Pezizomycotina</taxon>
        <taxon>Leotiomycetes</taxon>
        <taxon>Helotiales</taxon>
        <taxon>Drepanopezizaceae</taxon>
        <taxon>Diplocarpon</taxon>
    </lineage>
</organism>
<protein>
    <submittedName>
        <fullName evidence="2">Uncharacterized protein</fullName>
    </submittedName>
</protein>